<sequence>MGRRHKPSRWPVNWTVVSIAAVLTLVIGIVIALLSSTEKRSGIVVPAPSSAPPALIRPTG</sequence>
<accession>A0A0N9HNS1</accession>
<organism evidence="2 3">
    <name type="scientific">Kibdelosporangium phytohabitans</name>
    <dbReference type="NCBI Taxonomy" id="860235"/>
    <lineage>
        <taxon>Bacteria</taxon>
        <taxon>Bacillati</taxon>
        <taxon>Actinomycetota</taxon>
        <taxon>Actinomycetes</taxon>
        <taxon>Pseudonocardiales</taxon>
        <taxon>Pseudonocardiaceae</taxon>
        <taxon>Kibdelosporangium</taxon>
    </lineage>
</organism>
<dbReference type="EMBL" id="CP012752">
    <property type="protein sequence ID" value="ALG06021.1"/>
    <property type="molecule type" value="Genomic_DNA"/>
</dbReference>
<evidence type="ECO:0000313" key="2">
    <source>
        <dbReference type="EMBL" id="ALG06021.1"/>
    </source>
</evidence>
<keyword evidence="1" id="KW-0812">Transmembrane</keyword>
<dbReference type="KEGG" id="kphy:AOZ06_02985"/>
<dbReference type="STRING" id="860235.AOZ06_02985"/>
<keyword evidence="3" id="KW-1185">Reference proteome</keyword>
<keyword evidence="1" id="KW-1133">Transmembrane helix</keyword>
<protein>
    <submittedName>
        <fullName evidence="2">Uncharacterized protein</fullName>
    </submittedName>
</protein>
<dbReference type="AlphaFoldDB" id="A0A0N9HNS1"/>
<proteinExistence type="predicted"/>
<evidence type="ECO:0000313" key="3">
    <source>
        <dbReference type="Proteomes" id="UP000063699"/>
    </source>
</evidence>
<evidence type="ECO:0000256" key="1">
    <source>
        <dbReference type="SAM" id="Phobius"/>
    </source>
</evidence>
<dbReference type="Proteomes" id="UP000063699">
    <property type="component" value="Chromosome"/>
</dbReference>
<reference evidence="2 3" key="1">
    <citation type="submission" date="2015-07" db="EMBL/GenBank/DDBJ databases">
        <title>Genome sequencing of Kibdelosporangium phytohabitans.</title>
        <authorList>
            <person name="Qin S."/>
            <person name="Xing K."/>
        </authorList>
    </citation>
    <scope>NUCLEOTIDE SEQUENCE [LARGE SCALE GENOMIC DNA]</scope>
    <source>
        <strain evidence="2 3">KLBMP1111</strain>
    </source>
</reference>
<keyword evidence="1" id="KW-0472">Membrane</keyword>
<feature type="transmembrane region" description="Helical" evidence="1">
    <location>
        <begin position="12"/>
        <end position="34"/>
    </location>
</feature>
<gene>
    <name evidence="2" type="ORF">AOZ06_02985</name>
</gene>
<name>A0A0N9HNS1_9PSEU</name>